<dbReference type="Pfam" id="PF15887">
    <property type="entry name" value="Peptidase_Mx"/>
    <property type="match status" value="1"/>
</dbReference>
<comment type="caution">
    <text evidence="2">The sequence shown here is derived from an EMBL/GenBank/DDBJ whole genome shotgun (WGS) entry which is preliminary data.</text>
</comment>
<accession>A0ABQ6FBF3</accession>
<keyword evidence="3" id="KW-1185">Reference proteome</keyword>
<dbReference type="InterPro" id="IPR031321">
    <property type="entry name" value="UCP012641"/>
</dbReference>
<evidence type="ECO:0000259" key="1">
    <source>
        <dbReference type="Pfam" id="PF10005"/>
    </source>
</evidence>
<dbReference type="Proteomes" id="UP001157167">
    <property type="component" value="Unassembled WGS sequence"/>
</dbReference>
<gene>
    <name evidence="2" type="ORF">GCM10007933_23840</name>
</gene>
<organism evidence="2 3">
    <name type="scientific">Zoogloea oryzae</name>
    <dbReference type="NCBI Taxonomy" id="310767"/>
    <lineage>
        <taxon>Bacteria</taxon>
        <taxon>Pseudomonadati</taxon>
        <taxon>Pseudomonadota</taxon>
        <taxon>Betaproteobacteria</taxon>
        <taxon>Rhodocyclales</taxon>
        <taxon>Zoogloeaceae</taxon>
        <taxon>Zoogloea</taxon>
    </lineage>
</organism>
<dbReference type="EMBL" id="BSPX01000034">
    <property type="protein sequence ID" value="GLT22923.1"/>
    <property type="molecule type" value="Genomic_DNA"/>
</dbReference>
<dbReference type="Pfam" id="PF10005">
    <property type="entry name" value="Zn_ribbon_DZR_6"/>
    <property type="match status" value="1"/>
</dbReference>
<dbReference type="InterPro" id="IPR011201">
    <property type="entry name" value="Zinc-ribbon_6_bact"/>
</dbReference>
<feature type="domain" description="Zinc-ribbon" evidence="1">
    <location>
        <begin position="4"/>
        <end position="96"/>
    </location>
</feature>
<dbReference type="PIRSF" id="PIRSF012641">
    <property type="entry name" value="UCP012641"/>
    <property type="match status" value="1"/>
</dbReference>
<name>A0ABQ6FBF3_9RHOO</name>
<protein>
    <recommendedName>
        <fullName evidence="1">Zinc-ribbon domain-containing protein</fullName>
    </recommendedName>
</protein>
<reference evidence="3" key="1">
    <citation type="journal article" date="2019" name="Int. J. Syst. Evol. Microbiol.">
        <title>The Global Catalogue of Microorganisms (GCM) 10K type strain sequencing project: providing services to taxonomists for standard genome sequencing and annotation.</title>
        <authorList>
            <consortium name="The Broad Institute Genomics Platform"/>
            <consortium name="The Broad Institute Genome Sequencing Center for Infectious Disease"/>
            <person name="Wu L."/>
            <person name="Ma J."/>
        </authorList>
    </citation>
    <scope>NUCLEOTIDE SEQUENCE [LARGE SCALE GENOMIC DNA]</scope>
    <source>
        <strain evidence="3">NBRC 102407</strain>
    </source>
</reference>
<sequence length="363" mass="40689">MKTFRCSQCDQPVYFENTACAACGVALGYLPSEAAMAAFEAAPEGPWKALGKRVTGKWKPCANYAGPQVCNWMVPADDPAALCSCCRQTEVIPTLEKPDNRLYWARLEAAKRRLYYALDTLGLDRPGLAEDPERGLRFQFLEAVEGGDPVLTGHDSGCITVNIAEADDAEREARRTAMGEPYRSLLGHFRHEIGHYYWDALVAQGGWLEPYRALFGDERADYAKALETHYRDGPRPDWPAHFISAYAASHPWEDWAETWAHYLHVVDALDTADHWGLHLDGSAEGPAAADPGESFSKPFRERLTFAWLPLSRFLNSMSRSLGHGDVYPFVLPDPVLDKLTFVDEVVRSAHCVAWRDWPSDPRE</sequence>
<evidence type="ECO:0000313" key="3">
    <source>
        <dbReference type="Proteomes" id="UP001157167"/>
    </source>
</evidence>
<evidence type="ECO:0000313" key="2">
    <source>
        <dbReference type="EMBL" id="GLT22923.1"/>
    </source>
</evidence>
<dbReference type="RefSeq" id="WP_284188194.1">
    <property type="nucleotide sequence ID" value="NZ_BSPX01000034.1"/>
</dbReference>
<proteinExistence type="predicted"/>